<dbReference type="InterPro" id="IPR018714">
    <property type="entry name" value="DUF2237"/>
</dbReference>
<dbReference type="PANTHER" id="PTHR37466">
    <property type="entry name" value="SLR1628 PROTEIN"/>
    <property type="match status" value="1"/>
</dbReference>
<evidence type="ECO:0000313" key="2">
    <source>
        <dbReference type="Proteomes" id="UP000283522"/>
    </source>
</evidence>
<dbReference type="AlphaFoldDB" id="A0A418PSL2"/>
<sequence length="120" mass="13629">MPKNVFGEELIPCSLNPLTGFYRDGCCKTDEQDFGTHTVCAVMTEEFLFFTKSRGNDLQTPRPEYLFPGLNAGDKWCLCALRWREAFLAGFAPPVILEATNETTLNLIPMDWLISKAFKR</sequence>
<dbReference type="Proteomes" id="UP000283522">
    <property type="component" value="Unassembled WGS sequence"/>
</dbReference>
<keyword evidence="2" id="KW-1185">Reference proteome</keyword>
<name>A0A418PSL2_9BACT</name>
<dbReference type="PANTHER" id="PTHR37466:SF1">
    <property type="entry name" value="SLR1628 PROTEIN"/>
    <property type="match status" value="1"/>
</dbReference>
<dbReference type="RefSeq" id="WP_119477786.1">
    <property type="nucleotide sequence ID" value="NZ_QXML01000004.1"/>
</dbReference>
<dbReference type="OrthoDB" id="9792525at2"/>
<dbReference type="EMBL" id="QXML01000004">
    <property type="protein sequence ID" value="RIW15850.1"/>
    <property type="molecule type" value="Genomic_DNA"/>
</dbReference>
<organism evidence="1 2">
    <name type="scientific">Algoriphagus lacus</name>
    <dbReference type="NCBI Taxonomy" id="2056311"/>
    <lineage>
        <taxon>Bacteria</taxon>
        <taxon>Pseudomonadati</taxon>
        <taxon>Bacteroidota</taxon>
        <taxon>Cytophagia</taxon>
        <taxon>Cytophagales</taxon>
        <taxon>Cyclobacteriaceae</taxon>
        <taxon>Algoriphagus</taxon>
    </lineage>
</organism>
<accession>A0A418PSL2</accession>
<dbReference type="Gene3D" id="3.30.56.110">
    <property type="entry name" value="Protein of unknown function DUF2237"/>
    <property type="match status" value="1"/>
</dbReference>
<comment type="caution">
    <text evidence="1">The sequence shown here is derived from an EMBL/GenBank/DDBJ whole genome shotgun (WGS) entry which is preliminary data.</text>
</comment>
<dbReference type="Pfam" id="PF09996">
    <property type="entry name" value="DUF2237"/>
    <property type="match status" value="1"/>
</dbReference>
<protein>
    <submittedName>
        <fullName evidence="1">DUF2237 domain-containing protein</fullName>
    </submittedName>
</protein>
<evidence type="ECO:0000313" key="1">
    <source>
        <dbReference type="EMBL" id="RIW15850.1"/>
    </source>
</evidence>
<gene>
    <name evidence="1" type="ORF">D0X99_10540</name>
</gene>
<reference evidence="1 2" key="1">
    <citation type="submission" date="2018-09" db="EMBL/GenBank/DDBJ databases">
        <authorList>
            <person name="Wang X."/>
            <person name="Du Z."/>
        </authorList>
    </citation>
    <scope>NUCLEOTIDE SEQUENCE [LARGE SCALE GENOMIC DNA]</scope>
    <source>
        <strain evidence="1 2">N3</strain>
    </source>
</reference>
<proteinExistence type="predicted"/>